<dbReference type="BioCyc" id="MMAZ1236903:G139K-2264-MONOMER"/>
<dbReference type="HOGENOM" id="CLU_3057143_0_0_2"/>
<dbReference type="SUPFAM" id="SSF143243">
    <property type="entry name" value="Nqo5-like"/>
    <property type="match status" value="1"/>
</dbReference>
<dbReference type="AlphaFoldDB" id="M1PAX7"/>
<evidence type="ECO:0000313" key="2">
    <source>
        <dbReference type="Proteomes" id="UP000011718"/>
    </source>
</evidence>
<name>M1PAX7_METMZ</name>
<organism evidence="1 2">
    <name type="scientific">Methanosarcina mazei Tuc01</name>
    <dbReference type="NCBI Taxonomy" id="1236903"/>
    <lineage>
        <taxon>Archaea</taxon>
        <taxon>Methanobacteriati</taxon>
        <taxon>Methanobacteriota</taxon>
        <taxon>Stenosarchaea group</taxon>
        <taxon>Methanomicrobia</taxon>
        <taxon>Methanosarcinales</taxon>
        <taxon>Methanosarcinaceae</taxon>
        <taxon>Methanosarcina</taxon>
    </lineage>
</organism>
<protein>
    <submittedName>
        <fullName evidence="1">Energy-conserving hydrogenase (Ferredoxin), subunit D</fullName>
    </submittedName>
</protein>
<gene>
    <name evidence="1" type="ORF">MmTuc01_2370</name>
</gene>
<reference evidence="1 2" key="1">
    <citation type="journal article" date="2013" name="Genome Announc.">
        <title>Complete Genome of a Methanosarcina mazei Strain Isolated from Sediment Samples from an Amazonian Flooded Area.</title>
        <authorList>
            <person name="Assis das Gracas D."/>
            <person name="Thiago Juca Ramos R."/>
            <person name="Vieira Araujo A.C."/>
            <person name="Zahlouth R."/>
            <person name="Ribeiro Carneiro A."/>
            <person name="Souza Lopes T."/>
            <person name="Azevedo Barauna R."/>
            <person name="Azevedo V."/>
            <person name="Cruz Schneider M.P."/>
            <person name="Pellizari V.H."/>
            <person name="Silva A."/>
        </authorList>
    </citation>
    <scope>NUCLEOTIDE SEQUENCE [LARGE SCALE GENOMIC DNA]</scope>
    <source>
        <strain evidence="1 2">Tuc01</strain>
    </source>
</reference>
<dbReference type="EMBL" id="CP004144">
    <property type="protein sequence ID" value="AGF97682.1"/>
    <property type="molecule type" value="Genomic_DNA"/>
</dbReference>
<dbReference type="InterPro" id="IPR037232">
    <property type="entry name" value="NADH_quin_OxRdtase_su_C/D-like"/>
</dbReference>
<proteinExistence type="predicted"/>
<accession>M1PAX7</accession>
<evidence type="ECO:0000313" key="1">
    <source>
        <dbReference type="EMBL" id="AGF97682.1"/>
    </source>
</evidence>
<dbReference type="Proteomes" id="UP000011718">
    <property type="component" value="Chromosome"/>
</dbReference>
<sequence length="53" mass="5895">MLKNLKYFLKPGEKAKSISGIYLGALLIENEYQDLFGKGHLYLTPNSPKAPLA</sequence>
<dbReference type="KEGG" id="mmaz:MmTuc01_2370"/>